<feature type="domain" description="Thioredoxin" evidence="7">
    <location>
        <begin position="24"/>
        <end position="174"/>
    </location>
</feature>
<dbReference type="AlphaFoldDB" id="A0A3G2R263"/>
<comment type="catalytic activity">
    <reaction evidence="6">
        <text>a hydroperoxide + [thioredoxin]-dithiol = an alcohol + [thioredoxin]-disulfide + H2O</text>
        <dbReference type="Rhea" id="RHEA:62620"/>
        <dbReference type="Rhea" id="RHEA-COMP:10698"/>
        <dbReference type="Rhea" id="RHEA-COMP:10700"/>
        <dbReference type="ChEBI" id="CHEBI:15377"/>
        <dbReference type="ChEBI" id="CHEBI:29950"/>
        <dbReference type="ChEBI" id="CHEBI:30879"/>
        <dbReference type="ChEBI" id="CHEBI:35924"/>
        <dbReference type="ChEBI" id="CHEBI:50058"/>
        <dbReference type="EC" id="1.11.1.24"/>
    </reaction>
</comment>
<name>A0A3G2R263_9FIRM</name>
<accession>A0A3G2R263</accession>
<dbReference type="HAMAP" id="MF_00269">
    <property type="entry name" value="Tpx"/>
    <property type="match status" value="1"/>
</dbReference>
<feature type="active site" description="Cysteine sulfenic acid (-SOH) intermediate" evidence="6">
    <location>
        <position position="66"/>
    </location>
</feature>
<dbReference type="PROSITE" id="PS01265">
    <property type="entry name" value="TPX"/>
    <property type="match status" value="1"/>
</dbReference>
<dbReference type="CDD" id="cd03014">
    <property type="entry name" value="PRX_Atyp2cys"/>
    <property type="match status" value="1"/>
</dbReference>
<evidence type="ECO:0000256" key="6">
    <source>
        <dbReference type="HAMAP-Rule" id="MF_00269"/>
    </source>
</evidence>
<dbReference type="SUPFAM" id="SSF52833">
    <property type="entry name" value="Thioredoxin-like"/>
    <property type="match status" value="1"/>
</dbReference>
<evidence type="ECO:0000313" key="8">
    <source>
        <dbReference type="EMBL" id="AYO29566.1"/>
    </source>
</evidence>
<comment type="caution">
    <text evidence="6">Lacks conserved residue(s) required for the propagation of feature annotation.</text>
</comment>
<dbReference type="PANTHER" id="PTHR43110:SF1">
    <property type="entry name" value="THIOL PEROXIDASE"/>
    <property type="match status" value="1"/>
</dbReference>
<dbReference type="InterPro" id="IPR050455">
    <property type="entry name" value="Tpx_Peroxidase_subfamily"/>
</dbReference>
<dbReference type="NCBIfam" id="NF001808">
    <property type="entry name" value="PRK00522.1"/>
    <property type="match status" value="1"/>
</dbReference>
<evidence type="ECO:0000256" key="5">
    <source>
        <dbReference type="ARBA" id="ARBA00023284"/>
    </source>
</evidence>
<evidence type="ECO:0000259" key="7">
    <source>
        <dbReference type="PROSITE" id="PS51352"/>
    </source>
</evidence>
<proteinExistence type="inferred from homology"/>
<dbReference type="Proteomes" id="UP000280960">
    <property type="component" value="Chromosome"/>
</dbReference>
<keyword evidence="9" id="KW-1185">Reference proteome</keyword>
<keyword evidence="4" id="KW-1015">Disulfide bond</keyword>
<dbReference type="PROSITE" id="PS51352">
    <property type="entry name" value="THIOREDOXIN_2"/>
    <property type="match status" value="1"/>
</dbReference>
<dbReference type="RefSeq" id="WP_122013971.1">
    <property type="nucleotide sequence ID" value="NZ_CP033169.1"/>
</dbReference>
<keyword evidence="5 6" id="KW-0676">Redox-active center</keyword>
<evidence type="ECO:0000256" key="2">
    <source>
        <dbReference type="ARBA" id="ARBA00022862"/>
    </source>
</evidence>
<sequence length="175" mass="19476">MSDIERHGDVTFKGEPLTAVGPVLKVGDKAPDFKALNNALEVETLASTRGKIRLITSVPSLDTPVCDTETRRFNKEAVSFSSDVEVITISMDLPFAQKRWCAAAGVDRVRTLSDHRDASFGKNWGVLVKELRLLQRAVFVVDKDDTIRYVEYVKEIGQEPNYYAALNAIKCLTDV</sequence>
<dbReference type="Gene3D" id="3.40.30.10">
    <property type="entry name" value="Glutaredoxin"/>
    <property type="match status" value="1"/>
</dbReference>
<keyword evidence="1 6" id="KW-0575">Peroxidase</keyword>
<protein>
    <recommendedName>
        <fullName evidence="6">Thiol peroxidase</fullName>
        <shortName evidence="6">Tpx</shortName>
        <ecNumber evidence="6">1.11.1.24</ecNumber>
    </recommendedName>
    <alternativeName>
        <fullName evidence="6">Peroxiredoxin tpx</fullName>
        <shortName evidence="6">Prx</shortName>
    </alternativeName>
    <alternativeName>
        <fullName evidence="6">Thioredoxin peroxidase</fullName>
    </alternativeName>
    <alternativeName>
        <fullName evidence="6">Thioredoxin-dependent peroxiredoxin</fullName>
    </alternativeName>
</protein>
<dbReference type="PANTHER" id="PTHR43110">
    <property type="entry name" value="THIOL PEROXIDASE"/>
    <property type="match status" value="1"/>
</dbReference>
<dbReference type="InterPro" id="IPR013766">
    <property type="entry name" value="Thioredoxin_domain"/>
</dbReference>
<evidence type="ECO:0000256" key="3">
    <source>
        <dbReference type="ARBA" id="ARBA00023002"/>
    </source>
</evidence>
<reference evidence="8 9" key="1">
    <citation type="submission" date="2018-10" db="EMBL/GenBank/DDBJ databases">
        <authorList>
            <person name="Zhang X."/>
        </authorList>
    </citation>
    <scope>NUCLEOTIDE SEQUENCE [LARGE SCALE GENOMIC DNA]</scope>
    <source>
        <strain evidence="8 9">SK-G1</strain>
    </source>
</reference>
<dbReference type="GO" id="GO:0008379">
    <property type="term" value="F:thioredoxin peroxidase activity"/>
    <property type="evidence" value="ECO:0007669"/>
    <property type="project" value="UniProtKB-UniRule"/>
</dbReference>
<comment type="subunit">
    <text evidence="6">Homodimer.</text>
</comment>
<comment type="function">
    <text evidence="6">Thiol-specific peroxidase that catalyzes the reduction of hydrogen peroxide and organic hydroperoxides to water and alcohols, respectively. Plays a role in cell protection against oxidative stress by detoxifying peroxides.</text>
</comment>
<dbReference type="InterPro" id="IPR018219">
    <property type="entry name" value="Tpx_CS"/>
</dbReference>
<dbReference type="InterPro" id="IPR002065">
    <property type="entry name" value="TPX"/>
</dbReference>
<evidence type="ECO:0000313" key="9">
    <source>
        <dbReference type="Proteomes" id="UP000280960"/>
    </source>
</evidence>
<dbReference type="KEGG" id="bacg:D2962_02135"/>
<evidence type="ECO:0000256" key="4">
    <source>
        <dbReference type="ARBA" id="ARBA00023157"/>
    </source>
</evidence>
<dbReference type="InterPro" id="IPR013740">
    <property type="entry name" value="Redoxin"/>
</dbReference>
<dbReference type="InterPro" id="IPR036249">
    <property type="entry name" value="Thioredoxin-like_sf"/>
</dbReference>
<comment type="similarity">
    <text evidence="6">Belongs to the peroxiredoxin family. Tpx subfamily.</text>
</comment>
<dbReference type="EC" id="1.11.1.24" evidence="6"/>
<organism evidence="8 9">
    <name type="scientific">Biomaibacter acetigenes</name>
    <dbReference type="NCBI Taxonomy" id="2316383"/>
    <lineage>
        <taxon>Bacteria</taxon>
        <taxon>Bacillati</taxon>
        <taxon>Bacillota</taxon>
        <taxon>Clostridia</taxon>
        <taxon>Thermosediminibacterales</taxon>
        <taxon>Tepidanaerobacteraceae</taxon>
        <taxon>Biomaibacter</taxon>
    </lineage>
</organism>
<gene>
    <name evidence="6" type="primary">tpx</name>
    <name evidence="8" type="ORF">D2962_02135</name>
</gene>
<evidence type="ECO:0000256" key="1">
    <source>
        <dbReference type="ARBA" id="ARBA00022559"/>
    </source>
</evidence>
<keyword evidence="2 6" id="KW-0049">Antioxidant</keyword>
<dbReference type="Pfam" id="PF08534">
    <property type="entry name" value="Redoxin"/>
    <property type="match status" value="1"/>
</dbReference>
<dbReference type="EMBL" id="CP033169">
    <property type="protein sequence ID" value="AYO29566.1"/>
    <property type="molecule type" value="Genomic_DNA"/>
</dbReference>
<keyword evidence="3 6" id="KW-0560">Oxidoreductase</keyword>